<accession>A0A853A352</accession>
<protein>
    <recommendedName>
        <fullName evidence="2">Ribbon-helix-helix protein CopG domain-containing protein</fullName>
    </recommendedName>
</protein>
<dbReference type="Pfam" id="PF01402">
    <property type="entry name" value="RHH_1"/>
    <property type="match status" value="1"/>
</dbReference>
<sequence length="80" mass="8671">MPLKRITVHVAPEDLAIIKAAAERSGVSASGIMREAIHRAARSRRVWGEPLDAPRFDSGDPAPARRMEIAEEGSGAREKP</sequence>
<feature type="compositionally biased region" description="Basic and acidic residues" evidence="1">
    <location>
        <begin position="52"/>
        <end position="80"/>
    </location>
</feature>
<name>A0A853A352_9ACTN</name>
<dbReference type="EMBL" id="JACBZD010000002">
    <property type="protein sequence ID" value="NYI07900.1"/>
    <property type="molecule type" value="Genomic_DNA"/>
</dbReference>
<feature type="domain" description="Ribbon-helix-helix protein CopG" evidence="2">
    <location>
        <begin position="4"/>
        <end position="40"/>
    </location>
</feature>
<organism evidence="3 4">
    <name type="scientific">Allostreptomyces psammosilenae</name>
    <dbReference type="NCBI Taxonomy" id="1892865"/>
    <lineage>
        <taxon>Bacteria</taxon>
        <taxon>Bacillati</taxon>
        <taxon>Actinomycetota</taxon>
        <taxon>Actinomycetes</taxon>
        <taxon>Kitasatosporales</taxon>
        <taxon>Streptomycetaceae</taxon>
        <taxon>Allostreptomyces</taxon>
    </lineage>
</organism>
<dbReference type="AlphaFoldDB" id="A0A853A352"/>
<comment type="caution">
    <text evidence="3">The sequence shown here is derived from an EMBL/GenBank/DDBJ whole genome shotgun (WGS) entry which is preliminary data.</text>
</comment>
<dbReference type="Proteomes" id="UP000567795">
    <property type="component" value="Unassembled WGS sequence"/>
</dbReference>
<feature type="region of interest" description="Disordered" evidence="1">
    <location>
        <begin position="48"/>
        <end position="80"/>
    </location>
</feature>
<reference evidence="3 4" key="1">
    <citation type="submission" date="2020-07" db="EMBL/GenBank/DDBJ databases">
        <title>Sequencing the genomes of 1000 actinobacteria strains.</title>
        <authorList>
            <person name="Klenk H.-P."/>
        </authorList>
    </citation>
    <scope>NUCLEOTIDE SEQUENCE [LARGE SCALE GENOMIC DNA]</scope>
    <source>
        <strain evidence="3 4">DSM 42178</strain>
    </source>
</reference>
<dbReference type="GO" id="GO:0006355">
    <property type="term" value="P:regulation of DNA-templated transcription"/>
    <property type="evidence" value="ECO:0007669"/>
    <property type="project" value="InterPro"/>
</dbReference>
<keyword evidence="4" id="KW-1185">Reference proteome</keyword>
<evidence type="ECO:0000256" key="1">
    <source>
        <dbReference type="SAM" id="MobiDB-lite"/>
    </source>
</evidence>
<evidence type="ECO:0000313" key="3">
    <source>
        <dbReference type="EMBL" id="NYI07900.1"/>
    </source>
</evidence>
<dbReference type="InterPro" id="IPR002145">
    <property type="entry name" value="CopG"/>
</dbReference>
<evidence type="ECO:0000259" key="2">
    <source>
        <dbReference type="Pfam" id="PF01402"/>
    </source>
</evidence>
<proteinExistence type="predicted"/>
<gene>
    <name evidence="3" type="ORF">FHU37_004929</name>
</gene>
<dbReference type="RefSeq" id="WP_179816825.1">
    <property type="nucleotide sequence ID" value="NZ_JACBZD010000002.1"/>
</dbReference>
<evidence type="ECO:0000313" key="4">
    <source>
        <dbReference type="Proteomes" id="UP000567795"/>
    </source>
</evidence>